<dbReference type="PANTHER" id="PTHR38436:SF1">
    <property type="entry name" value="ESTER CYCLASE"/>
    <property type="match status" value="1"/>
</dbReference>
<dbReference type="Gene3D" id="3.10.450.50">
    <property type="match status" value="1"/>
</dbReference>
<reference evidence="1" key="1">
    <citation type="submission" date="2018-06" db="EMBL/GenBank/DDBJ databases">
        <authorList>
            <person name="Zhirakovskaya E."/>
        </authorList>
    </citation>
    <scope>NUCLEOTIDE SEQUENCE</scope>
</reference>
<protein>
    <recommendedName>
        <fullName evidence="2">SnoaL-like domain-containing protein</fullName>
    </recommendedName>
</protein>
<proteinExistence type="predicted"/>
<organism evidence="1">
    <name type="scientific">hydrothermal vent metagenome</name>
    <dbReference type="NCBI Taxonomy" id="652676"/>
    <lineage>
        <taxon>unclassified sequences</taxon>
        <taxon>metagenomes</taxon>
        <taxon>ecological metagenomes</taxon>
    </lineage>
</organism>
<dbReference type="PROSITE" id="PS51257">
    <property type="entry name" value="PROKAR_LIPOPROTEIN"/>
    <property type="match status" value="1"/>
</dbReference>
<dbReference type="EMBL" id="UOEB01000304">
    <property type="protein sequence ID" value="VAV86195.1"/>
    <property type="molecule type" value="Genomic_DNA"/>
</dbReference>
<dbReference type="Pfam" id="PF07366">
    <property type="entry name" value="SnoaL"/>
    <property type="match status" value="1"/>
</dbReference>
<dbReference type="GO" id="GO:0030638">
    <property type="term" value="P:polyketide metabolic process"/>
    <property type="evidence" value="ECO:0007669"/>
    <property type="project" value="InterPro"/>
</dbReference>
<name>A0A3B0RRJ3_9ZZZZ</name>
<dbReference type="InterPro" id="IPR009959">
    <property type="entry name" value="Cyclase_SnoaL-like"/>
</dbReference>
<gene>
    <name evidence="1" type="ORF">MNBD_BACTEROID02-231</name>
</gene>
<dbReference type="PANTHER" id="PTHR38436">
    <property type="entry name" value="POLYKETIDE CYCLASE SNOAL-LIKE DOMAIN"/>
    <property type="match status" value="1"/>
</dbReference>
<dbReference type="AlphaFoldDB" id="A0A3B0RRJ3"/>
<accession>A0A3B0RRJ3</accession>
<evidence type="ECO:0000313" key="1">
    <source>
        <dbReference type="EMBL" id="VAV86195.1"/>
    </source>
</evidence>
<dbReference type="SUPFAM" id="SSF54427">
    <property type="entry name" value="NTF2-like"/>
    <property type="match status" value="1"/>
</dbReference>
<dbReference type="InterPro" id="IPR032710">
    <property type="entry name" value="NTF2-like_dom_sf"/>
</dbReference>
<sequence>MKTLYKSIILLSIFMIYSCGQQSKTVLETNEAFKTTMNKLIEEVWNNQNLTILPEVFTEDVEMHLGGLDYNLKGIPAVKKEYIQPTFDAFPDIKHGYDMLLIDSNMVAMSFYGEGTHKNEYDGVPATNKVLKYRGMAFFRMENNKIAEVWTHSNWATEFLKSYN</sequence>
<evidence type="ECO:0008006" key="2">
    <source>
        <dbReference type="Google" id="ProtNLM"/>
    </source>
</evidence>